<dbReference type="SUPFAM" id="SSF46785">
    <property type="entry name" value="Winged helix' DNA-binding domain"/>
    <property type="match status" value="1"/>
</dbReference>
<name>A0A0A8TKT6_ACIBZ</name>
<accession>A0A0A8TKT6</accession>
<dbReference type="STRING" id="106648.GCA_000753985_03622"/>
<dbReference type="AlphaFoldDB" id="A0A0A8TKT6"/>
<dbReference type="InterPro" id="IPR002577">
    <property type="entry name" value="HTH_HxlR"/>
</dbReference>
<sequence length="112" mass="13125">MTTVQYEQNCSIMRFVAIFSGKWVLPIVYHLIQAQHPVRFNQLQKALAPIPQKELSKQLKLLEECQLISKQIYPEVPPRVEYQITALGKSLESSIRSLGDWMTFYEKNRDEK</sequence>
<evidence type="ECO:0000313" key="1">
    <source>
        <dbReference type="EMBL" id="UUN98418.1"/>
    </source>
</evidence>
<dbReference type="Pfam" id="PF01638">
    <property type="entry name" value="HxlR"/>
    <property type="match status" value="1"/>
</dbReference>
<evidence type="ECO:0000313" key="2">
    <source>
        <dbReference type="Proteomes" id="UP000644140"/>
    </source>
</evidence>
<gene>
    <name evidence="1" type="ORF">I9054_002825</name>
</gene>
<dbReference type="InterPro" id="IPR036388">
    <property type="entry name" value="WH-like_DNA-bd_sf"/>
</dbReference>
<dbReference type="InterPro" id="IPR011991">
    <property type="entry name" value="ArsR-like_HTH"/>
</dbReference>
<dbReference type="eggNOG" id="COG1733">
    <property type="taxonomic scope" value="Bacteria"/>
</dbReference>
<dbReference type="CDD" id="cd00090">
    <property type="entry name" value="HTH_ARSR"/>
    <property type="match status" value="1"/>
</dbReference>
<dbReference type="Proteomes" id="UP000644140">
    <property type="component" value="Chromosome"/>
</dbReference>
<dbReference type="KEGG" id="aber:BSR55_18695"/>
<dbReference type="PROSITE" id="PS51118">
    <property type="entry name" value="HTH_HXLR"/>
    <property type="match status" value="1"/>
</dbReference>
<organism evidence="1 2">
    <name type="scientific">Acinetobacter bereziniae</name>
    <name type="common">Acinetobacter genomosp. 10</name>
    <dbReference type="NCBI Taxonomy" id="106648"/>
    <lineage>
        <taxon>Bacteria</taxon>
        <taxon>Pseudomonadati</taxon>
        <taxon>Pseudomonadota</taxon>
        <taxon>Gammaproteobacteria</taxon>
        <taxon>Moraxellales</taxon>
        <taxon>Moraxellaceae</taxon>
        <taxon>Acinetobacter</taxon>
    </lineage>
</organism>
<reference evidence="1" key="1">
    <citation type="submission" date="2022-02" db="EMBL/GenBank/DDBJ databases">
        <title>Characterization of Tn125 harboring carbapenem-resistant Acinetobacter bereziniae clinical isolates.</title>
        <authorList>
            <person name="Wong N.-K."/>
            <person name="Pan Q."/>
        </authorList>
    </citation>
    <scope>NUCLEOTIDE SEQUENCE</scope>
    <source>
        <strain evidence="1">GD03393</strain>
    </source>
</reference>
<dbReference type="RefSeq" id="WP_004826637.1">
    <property type="nucleotide sequence ID" value="NZ_BBLJ01000006.1"/>
</dbReference>
<dbReference type="Gene3D" id="1.10.10.10">
    <property type="entry name" value="Winged helix-like DNA-binding domain superfamily/Winged helix DNA-binding domain"/>
    <property type="match status" value="1"/>
</dbReference>
<dbReference type="PANTHER" id="PTHR33204">
    <property type="entry name" value="TRANSCRIPTIONAL REGULATOR, MARR FAMILY"/>
    <property type="match status" value="1"/>
</dbReference>
<dbReference type="EMBL" id="CP092085">
    <property type="protein sequence ID" value="UUN98418.1"/>
    <property type="molecule type" value="Genomic_DNA"/>
</dbReference>
<protein>
    <submittedName>
        <fullName evidence="1">Helix-turn-helix transcriptional regulator</fullName>
    </submittedName>
</protein>
<proteinExistence type="predicted"/>
<dbReference type="InterPro" id="IPR036390">
    <property type="entry name" value="WH_DNA-bd_sf"/>
</dbReference>
<dbReference type="GeneID" id="69464229"/>
<dbReference type="GO" id="GO:0006355">
    <property type="term" value="P:regulation of DNA-templated transcription"/>
    <property type="evidence" value="ECO:0007669"/>
    <property type="project" value="UniProtKB-ARBA"/>
</dbReference>